<keyword evidence="1" id="KW-0677">Repeat</keyword>
<gene>
    <name evidence="2" type="primary">Contig2395.g2576</name>
    <name evidence="2" type="ORF">STYLEM_9661</name>
</gene>
<dbReference type="PANTHER" id="PTHR23084:SF179">
    <property type="entry name" value="OS10G0565000 PROTEIN"/>
    <property type="match status" value="1"/>
</dbReference>
<dbReference type="InParanoid" id="A0A078AIL9"/>
<keyword evidence="3" id="KW-1185">Reference proteome</keyword>
<reference evidence="2 3" key="1">
    <citation type="submission" date="2014-06" db="EMBL/GenBank/DDBJ databases">
        <authorList>
            <person name="Swart Estienne"/>
        </authorList>
    </citation>
    <scope>NUCLEOTIDE SEQUENCE [LARGE SCALE GENOMIC DNA]</scope>
    <source>
        <strain evidence="2 3">130c</strain>
    </source>
</reference>
<dbReference type="EMBL" id="CCKQ01009192">
    <property type="protein sequence ID" value="CDW80658.1"/>
    <property type="molecule type" value="Genomic_DNA"/>
</dbReference>
<proteinExistence type="predicted"/>
<protein>
    <recommendedName>
        <fullName evidence="4">Morn repeat protein</fullName>
    </recommendedName>
</protein>
<dbReference type="AlphaFoldDB" id="A0A078AIL9"/>
<dbReference type="InterPro" id="IPR003409">
    <property type="entry name" value="MORN"/>
</dbReference>
<dbReference type="Proteomes" id="UP000039865">
    <property type="component" value="Unassembled WGS sequence"/>
</dbReference>
<dbReference type="Pfam" id="PF02493">
    <property type="entry name" value="MORN"/>
    <property type="match status" value="9"/>
</dbReference>
<organism evidence="2 3">
    <name type="scientific">Stylonychia lemnae</name>
    <name type="common">Ciliate</name>
    <dbReference type="NCBI Taxonomy" id="5949"/>
    <lineage>
        <taxon>Eukaryota</taxon>
        <taxon>Sar</taxon>
        <taxon>Alveolata</taxon>
        <taxon>Ciliophora</taxon>
        <taxon>Intramacronucleata</taxon>
        <taxon>Spirotrichea</taxon>
        <taxon>Stichotrichia</taxon>
        <taxon>Sporadotrichida</taxon>
        <taxon>Oxytrichidae</taxon>
        <taxon>Stylonychinae</taxon>
        <taxon>Stylonychia</taxon>
    </lineage>
</organism>
<dbReference type="PANTHER" id="PTHR23084">
    <property type="entry name" value="PHOSPHATIDYLINOSITOL-4-PHOSPHATE 5-KINASE RELATED"/>
    <property type="match status" value="1"/>
</dbReference>
<dbReference type="Gene3D" id="2.20.110.10">
    <property type="entry name" value="Histone H3 K4-specific methyltransferase SET7/9 N-terminal domain"/>
    <property type="match status" value="4"/>
</dbReference>
<evidence type="ECO:0008006" key="4">
    <source>
        <dbReference type="Google" id="ProtNLM"/>
    </source>
</evidence>
<evidence type="ECO:0000313" key="2">
    <source>
        <dbReference type="EMBL" id="CDW80658.1"/>
    </source>
</evidence>
<evidence type="ECO:0000256" key="1">
    <source>
        <dbReference type="ARBA" id="ARBA00022737"/>
    </source>
</evidence>
<dbReference type="SMART" id="SM00698">
    <property type="entry name" value="MORN"/>
    <property type="match status" value="9"/>
</dbReference>
<name>A0A078AIL9_STYLE</name>
<sequence>MNMMTMYINQQNDFDLIESRRSEKRGLVECCIAKNFEEQQQCFLDSQSSETTKELTIKVSFADEEFSETISLTKKYNEKQSLVKRDHIYKTTGSKYSGEWKGGFRHGRGLMQWQDGAFYDGNWILGRANGKGVFTHSKGEIYDGHWYHDKAHGIGTYIHSNGAKYEGEWYKDLQHGNGSEQWPDGSIFEGNYLDGKKNGVGKYNWADGAQYQGQWVDNEIAGYGFYQWSDGRKYIGHWKANIMDDFGIYTWQDGRMYEGYYKEDKKHGFGIYIWSDSKQYSGWWFNGKQHGLGIFMSKDGKSKYGLWEDGKKLRWFKNDEVALIDQGKASITDLFENPEASMEKISTFPLQFTEPSDYVGAREKLKKIVKSLDLPVDIDEMRNNKNLDQQARNIQT</sequence>
<evidence type="ECO:0000313" key="3">
    <source>
        <dbReference type="Proteomes" id="UP000039865"/>
    </source>
</evidence>
<dbReference type="SUPFAM" id="SSF82185">
    <property type="entry name" value="Histone H3 K4-specific methyltransferase SET7/9 N-terminal domain"/>
    <property type="match status" value="2"/>
</dbReference>
<accession>A0A078AIL9</accession>
<dbReference type="OrthoDB" id="282259at2759"/>